<dbReference type="EMBL" id="VIFK01000057">
    <property type="protein sequence ID" value="TQE99497.1"/>
    <property type="molecule type" value="Genomic_DNA"/>
</dbReference>
<evidence type="ECO:0000313" key="2">
    <source>
        <dbReference type="EMBL" id="TQE99497.1"/>
    </source>
</evidence>
<dbReference type="InterPro" id="IPR057087">
    <property type="entry name" value="Gp12-like"/>
</dbReference>
<dbReference type="Pfam" id="PF23961">
    <property type="entry name" value="Phage_tail_terminator_9"/>
    <property type="match status" value="1"/>
</dbReference>
<dbReference type="NCBIfam" id="NF047498">
    <property type="entry name" value="LIC_12616_fam"/>
    <property type="match status" value="1"/>
</dbReference>
<accession>A0A540VRU7</accession>
<proteinExistence type="predicted"/>
<comment type="caution">
    <text evidence="2">The sequence shown here is derived from an EMBL/GenBank/DDBJ whole genome shotgun (WGS) entry which is preliminary data.</text>
</comment>
<name>A0A540VRU7_9GAMM</name>
<dbReference type="AlphaFoldDB" id="A0A540VRU7"/>
<reference evidence="2 3" key="1">
    <citation type="submission" date="2019-06" db="EMBL/GenBank/DDBJ databases">
        <title>Metagenome assembled Genome of Spiribacter salinus SL48-SHIP from the microbial mat of Salt Lake 48 (Novosibirsk region, Russia).</title>
        <authorList>
            <person name="Shipova A."/>
            <person name="Rozanov A.S."/>
            <person name="Bryanskaya A.V."/>
            <person name="Peltek S.E."/>
        </authorList>
    </citation>
    <scope>NUCLEOTIDE SEQUENCE [LARGE SCALE GENOMIC DNA]</scope>
    <source>
        <strain evidence="2">SL48-SHIP-2</strain>
    </source>
</reference>
<sequence length="167" mass="18415">MSDTEAIRQWVATETGLETVWLHPNAPRPARPYAAVQVLSSPRLGEPYVGWPDGTTGAGEVAGQTESTFSIHIYEAASAPDPRAALMRVFALRNTLDKPTVREYFRVNQWAFRAVEMITDSPELLDTSWESRAMFDVRFGSTATQSDDLGVIETAVVNNDPIAEEDA</sequence>
<evidence type="ECO:0000259" key="1">
    <source>
        <dbReference type="Pfam" id="PF23961"/>
    </source>
</evidence>
<protein>
    <recommendedName>
        <fullName evidence="1">Phage neck terminator protein gp12-like domain-containing protein</fullName>
    </recommendedName>
</protein>
<organism evidence="2 3">
    <name type="scientific">Spiribacter salinus</name>
    <dbReference type="NCBI Taxonomy" id="1335746"/>
    <lineage>
        <taxon>Bacteria</taxon>
        <taxon>Pseudomonadati</taxon>
        <taxon>Pseudomonadota</taxon>
        <taxon>Gammaproteobacteria</taxon>
        <taxon>Chromatiales</taxon>
        <taxon>Ectothiorhodospiraceae</taxon>
        <taxon>Spiribacter</taxon>
    </lineage>
</organism>
<evidence type="ECO:0000313" key="3">
    <source>
        <dbReference type="Proteomes" id="UP000315400"/>
    </source>
</evidence>
<gene>
    <name evidence="2" type="ORF">FKY71_08300</name>
</gene>
<feature type="domain" description="Phage neck terminator protein gp12-like" evidence="1">
    <location>
        <begin position="5"/>
        <end position="155"/>
    </location>
</feature>
<dbReference type="Proteomes" id="UP000315400">
    <property type="component" value="Unassembled WGS sequence"/>
</dbReference>